<gene>
    <name evidence="2" type="ORF">VMCG_08031</name>
</gene>
<sequence>MSTPREKSASTRESIVAAETSTPLKKPLQGICVGFMPPQYAHVNTAWKSDPAQKWGILYHLAGYKYHKLETGEMVGEEVSAQDAYIDTRRKLLEDGATIERDAFEAIRVMSPGYEFTTNFKALMNNAQISKSDIEHPGPPVIVKLKNLEAREAEENLGDESAGVDGSFHFASAVDDPKPGNGHDGPKSTDQSEDEEDDISVDLDRPPSCDRDMLWANLALFDPRPPQSPSIEHGHTKHPRDDSSEDVMHQGLSSSRPVDTGHSTKRRQVDLPDAPLSIDPPLDHVRQLHHGLDRGINNVEETVDHSEKRVHMSQERVSKPMEDKDDMKKTTDDLFQSANYSDEKIDDLIQRNNSLILRMCELIDSNKSLTDSNTNLTQRTINMEKRVDDLIRSNHSLIERAIKADLKVDELTQSNKSLTRGITDLTESNTTLENRVESFYLEITGGFNYLYRMLREAVSDPRNPAPDPYTQSSAS</sequence>
<feature type="region of interest" description="Disordered" evidence="1">
    <location>
        <begin position="155"/>
        <end position="208"/>
    </location>
</feature>
<dbReference type="EMBL" id="LKEA01000034">
    <property type="protein sequence ID" value="ROV96033.1"/>
    <property type="molecule type" value="Genomic_DNA"/>
</dbReference>
<evidence type="ECO:0000313" key="2">
    <source>
        <dbReference type="EMBL" id="ROV96033.1"/>
    </source>
</evidence>
<name>A0A423VY96_9PEZI</name>
<evidence type="ECO:0000256" key="1">
    <source>
        <dbReference type="SAM" id="MobiDB-lite"/>
    </source>
</evidence>
<dbReference type="SUPFAM" id="SSF57997">
    <property type="entry name" value="Tropomyosin"/>
    <property type="match status" value="1"/>
</dbReference>
<comment type="caution">
    <text evidence="2">The sequence shown here is derived from an EMBL/GenBank/DDBJ whole genome shotgun (WGS) entry which is preliminary data.</text>
</comment>
<organism evidence="2 3">
    <name type="scientific">Cytospora schulzeri</name>
    <dbReference type="NCBI Taxonomy" id="448051"/>
    <lineage>
        <taxon>Eukaryota</taxon>
        <taxon>Fungi</taxon>
        <taxon>Dikarya</taxon>
        <taxon>Ascomycota</taxon>
        <taxon>Pezizomycotina</taxon>
        <taxon>Sordariomycetes</taxon>
        <taxon>Sordariomycetidae</taxon>
        <taxon>Diaporthales</taxon>
        <taxon>Cytosporaceae</taxon>
        <taxon>Cytospora</taxon>
    </lineage>
</organism>
<accession>A0A423VY96</accession>
<dbReference type="Proteomes" id="UP000283895">
    <property type="component" value="Unassembled WGS sequence"/>
</dbReference>
<feature type="compositionally biased region" description="Basic and acidic residues" evidence="1">
    <location>
        <begin position="239"/>
        <end position="248"/>
    </location>
</feature>
<feature type="region of interest" description="Disordered" evidence="1">
    <location>
        <begin position="305"/>
        <end position="328"/>
    </location>
</feature>
<reference evidence="2 3" key="1">
    <citation type="submission" date="2015-09" db="EMBL/GenBank/DDBJ databases">
        <title>Host preference determinants of Valsa canker pathogens revealed by comparative genomics.</title>
        <authorList>
            <person name="Yin Z."/>
            <person name="Huang L."/>
        </authorList>
    </citation>
    <scope>NUCLEOTIDE SEQUENCE [LARGE SCALE GENOMIC DNA]</scope>
    <source>
        <strain evidence="2 3">03-1</strain>
    </source>
</reference>
<dbReference type="AlphaFoldDB" id="A0A423VY96"/>
<feature type="compositionally biased region" description="Acidic residues" evidence="1">
    <location>
        <begin position="191"/>
        <end position="201"/>
    </location>
</feature>
<proteinExistence type="predicted"/>
<evidence type="ECO:0000313" key="3">
    <source>
        <dbReference type="Proteomes" id="UP000283895"/>
    </source>
</evidence>
<keyword evidence="3" id="KW-1185">Reference proteome</keyword>
<feature type="region of interest" description="Disordered" evidence="1">
    <location>
        <begin position="220"/>
        <end position="282"/>
    </location>
</feature>
<protein>
    <submittedName>
        <fullName evidence="2">Uncharacterized protein</fullName>
    </submittedName>
</protein>